<evidence type="ECO:0000313" key="3">
    <source>
        <dbReference type="Proteomes" id="UP001256673"/>
    </source>
</evidence>
<dbReference type="Proteomes" id="UP001256673">
    <property type="component" value="Unassembled WGS sequence"/>
</dbReference>
<evidence type="ECO:0000256" key="1">
    <source>
        <dbReference type="SAM" id="MobiDB-lite"/>
    </source>
</evidence>
<keyword evidence="3" id="KW-1185">Reference proteome</keyword>
<dbReference type="EMBL" id="JAWDIU010000008">
    <property type="protein sequence ID" value="MDU0328500.1"/>
    <property type="molecule type" value="Genomic_DNA"/>
</dbReference>
<accession>A0ABU3S034</accession>
<protein>
    <submittedName>
        <fullName evidence="2">Uncharacterized protein</fullName>
    </submittedName>
</protein>
<feature type="region of interest" description="Disordered" evidence="1">
    <location>
        <begin position="192"/>
        <end position="223"/>
    </location>
</feature>
<dbReference type="RefSeq" id="WP_316002095.1">
    <property type="nucleotide sequence ID" value="NZ_JAWDIU010000008.1"/>
</dbReference>
<name>A0ABU3S034_9MICO</name>
<evidence type="ECO:0000313" key="2">
    <source>
        <dbReference type="EMBL" id="MDU0328500.1"/>
    </source>
</evidence>
<comment type="caution">
    <text evidence="2">The sequence shown here is derived from an EMBL/GenBank/DDBJ whole genome shotgun (WGS) entry which is preliminary data.</text>
</comment>
<organism evidence="2 3">
    <name type="scientific">Microbacterium algihabitans</name>
    <dbReference type="NCBI Taxonomy" id="3075992"/>
    <lineage>
        <taxon>Bacteria</taxon>
        <taxon>Bacillati</taxon>
        <taxon>Actinomycetota</taxon>
        <taxon>Actinomycetes</taxon>
        <taxon>Micrococcales</taxon>
        <taxon>Microbacteriaceae</taxon>
        <taxon>Microbacterium</taxon>
    </lineage>
</organism>
<reference evidence="2 3" key="1">
    <citation type="submission" date="2023-09" db="EMBL/GenBank/DDBJ databases">
        <title>Microbacterium fusihabitans sp. nov., Microbacterium phycihabitans sp. nov., and Microbacterium cervinum sp. nov., isolated from dried seaweeds of beach.</title>
        <authorList>
            <person name="Lee S.D."/>
        </authorList>
    </citation>
    <scope>NUCLEOTIDE SEQUENCE [LARGE SCALE GENOMIC DNA]</scope>
    <source>
        <strain evidence="2 3">KSW2-21</strain>
    </source>
</reference>
<sequence length="223" mass="23534">MTTIDTGRATAAQLALILDTRRAESGDDAAATDAEILAHVRNTLTLPGEGAPGGHPVTDDGTEYAAALIAFLTPAPTADALLAAIEQLQQQVWAAAPVLMVVTVTDDGETYRALRCPVCDQLVTDSYGDLYAVDVSTRWNIAETDDDHRQMSVSHGDHDYGSTLYYLHTTGQPHAVVPPEDWTESWTCSSGGGAGLRAGHEGRPPRAPRCSACGGARAPPAQR</sequence>
<gene>
    <name evidence="2" type="ORF">RWH43_17205</name>
</gene>
<proteinExistence type="predicted"/>